<dbReference type="GO" id="GO:0005634">
    <property type="term" value="C:nucleus"/>
    <property type="evidence" value="ECO:0007669"/>
    <property type="project" value="UniProtKB-SubCell"/>
</dbReference>
<dbReference type="SMART" id="SM00717">
    <property type="entry name" value="SANT"/>
    <property type="match status" value="5"/>
</dbReference>
<evidence type="ECO:0000256" key="7">
    <source>
        <dbReference type="SAM" id="MobiDB-lite"/>
    </source>
</evidence>
<dbReference type="Proteomes" id="UP000614601">
    <property type="component" value="Unassembled WGS sequence"/>
</dbReference>
<evidence type="ECO:0000256" key="3">
    <source>
        <dbReference type="ARBA" id="ARBA00023125"/>
    </source>
</evidence>
<evidence type="ECO:0000256" key="1">
    <source>
        <dbReference type="ARBA" id="ARBA00004123"/>
    </source>
</evidence>
<feature type="compositionally biased region" description="Acidic residues" evidence="7">
    <location>
        <begin position="1"/>
        <end position="39"/>
    </location>
</feature>
<evidence type="ECO:0000313" key="11">
    <source>
        <dbReference type="Proteomes" id="UP000614601"/>
    </source>
</evidence>
<dbReference type="Pfam" id="PF13921">
    <property type="entry name" value="Myb_DNA-bind_6"/>
    <property type="match status" value="1"/>
</dbReference>
<dbReference type="PANTHER" id="PTHR46621:SF1">
    <property type="entry name" value="SNRNA-ACTIVATING PROTEIN COMPLEX SUBUNIT 4"/>
    <property type="match status" value="1"/>
</dbReference>
<dbReference type="PROSITE" id="PS50090">
    <property type="entry name" value="MYB_LIKE"/>
    <property type="match status" value="4"/>
</dbReference>
<dbReference type="GO" id="GO:0001006">
    <property type="term" value="F:RNA polymerase III type 3 promoter sequence-specific DNA binding"/>
    <property type="evidence" value="ECO:0007669"/>
    <property type="project" value="TreeGrafter"/>
</dbReference>
<evidence type="ECO:0000256" key="5">
    <source>
        <dbReference type="ARBA" id="ARBA00023242"/>
    </source>
</evidence>
<dbReference type="InterPro" id="IPR051575">
    <property type="entry name" value="Myb-like_DNA-bd"/>
</dbReference>
<keyword evidence="3" id="KW-0238">DNA-binding</keyword>
<feature type="domain" description="HTH myb-type" evidence="9">
    <location>
        <begin position="356"/>
        <end position="411"/>
    </location>
</feature>
<protein>
    <recommendedName>
        <fullName evidence="12">snRNA-activating protein complex subunit 4</fullName>
    </recommendedName>
</protein>
<dbReference type="Gene3D" id="1.10.10.60">
    <property type="entry name" value="Homeodomain-like"/>
    <property type="match status" value="4"/>
</dbReference>
<keyword evidence="2" id="KW-0805">Transcription regulation</keyword>
<evidence type="ECO:0000256" key="2">
    <source>
        <dbReference type="ARBA" id="ARBA00023015"/>
    </source>
</evidence>
<dbReference type="EMBL" id="CAJFDH010000006">
    <property type="protein sequence ID" value="CAD5229306.1"/>
    <property type="molecule type" value="Genomic_DNA"/>
</dbReference>
<dbReference type="PROSITE" id="PS51294">
    <property type="entry name" value="HTH_MYB"/>
    <property type="match status" value="3"/>
</dbReference>
<keyword evidence="5" id="KW-0539">Nucleus</keyword>
<evidence type="ECO:0000256" key="6">
    <source>
        <dbReference type="SAM" id="Coils"/>
    </source>
</evidence>
<comment type="caution">
    <text evidence="10">The sequence shown here is derived from an EMBL/GenBank/DDBJ whole genome shotgun (WGS) entry which is preliminary data.</text>
</comment>
<feature type="domain" description="HTH myb-type" evidence="9">
    <location>
        <begin position="415"/>
        <end position="463"/>
    </location>
</feature>
<dbReference type="EMBL" id="CAJFCW020000006">
    <property type="protein sequence ID" value="CAG9126310.1"/>
    <property type="molecule type" value="Genomic_DNA"/>
</dbReference>
<organism evidence="10 11">
    <name type="scientific">Bursaphelenchus okinawaensis</name>
    <dbReference type="NCBI Taxonomy" id="465554"/>
    <lineage>
        <taxon>Eukaryota</taxon>
        <taxon>Metazoa</taxon>
        <taxon>Ecdysozoa</taxon>
        <taxon>Nematoda</taxon>
        <taxon>Chromadorea</taxon>
        <taxon>Rhabditida</taxon>
        <taxon>Tylenchina</taxon>
        <taxon>Tylenchomorpha</taxon>
        <taxon>Aphelenchoidea</taxon>
        <taxon>Aphelenchoididae</taxon>
        <taxon>Bursaphelenchus</taxon>
    </lineage>
</organism>
<dbReference type="GO" id="GO:0042796">
    <property type="term" value="P:snRNA transcription by RNA polymerase III"/>
    <property type="evidence" value="ECO:0007669"/>
    <property type="project" value="TreeGrafter"/>
</dbReference>
<dbReference type="CDD" id="cd00167">
    <property type="entry name" value="SANT"/>
    <property type="match status" value="3"/>
</dbReference>
<feature type="region of interest" description="Disordered" evidence="7">
    <location>
        <begin position="1"/>
        <end position="41"/>
    </location>
</feature>
<dbReference type="InterPro" id="IPR017930">
    <property type="entry name" value="Myb_dom"/>
</dbReference>
<evidence type="ECO:0000256" key="4">
    <source>
        <dbReference type="ARBA" id="ARBA00023163"/>
    </source>
</evidence>
<feature type="domain" description="Myb-like" evidence="8">
    <location>
        <begin position="408"/>
        <end position="459"/>
    </location>
</feature>
<dbReference type="OrthoDB" id="2143914at2759"/>
<gene>
    <name evidence="10" type="ORF">BOKJ2_LOCUS13365</name>
</gene>
<feature type="coiled-coil region" evidence="6">
    <location>
        <begin position="563"/>
        <end position="605"/>
    </location>
</feature>
<dbReference type="GO" id="GO:0000978">
    <property type="term" value="F:RNA polymerase II cis-regulatory region sequence-specific DNA binding"/>
    <property type="evidence" value="ECO:0007669"/>
    <property type="project" value="TreeGrafter"/>
</dbReference>
<evidence type="ECO:0000259" key="8">
    <source>
        <dbReference type="PROSITE" id="PS50090"/>
    </source>
</evidence>
<sequence length="1026" mass="119017">MPDSDDDFLIDEDYEGESSEGEYESEEDYDSENDGEAESTESVKDLVAMIAHNEAYLLLTNKIMKKVHNLLDANREQQRKIRMQLASGQSSAKDSKIFKKEFCPPYFHDCFGMVPVSNPESEAITNACSLNILMREPVLWSSEELDSLRDAVLEQLTEQITSSITAKGETLREKIKNYHAEDGMAQLFDWQTELNAVQKRLTYLKTKSSDELFKSANYDDIDWARISAVNFFGTRTIMQLKMKWLYEQAPNWKKGPWSEEEIDTLTEITKVPWVNWDVVSEKLKAERSPFQCFEKYVELQKKNQEKKPWTSDEDDKLVRLVETFKFGNDVNWGRVAAQIPNRNSRQCMLRYTQSLDQSLKRGRWSEAEDLLLTTAVNKYGPQDWYRIANQVPARSALQCRARWINNLDYKRSSNPWSVEEDEAILVGMKIFGRNQYAKIAKLLPGRNNCDTKNRSRTLLRWKIAAMVDGNSLRDVPNTSFSNSKSLRIKKFGLINKLSNDLNKKGAELNKRMGYGTFVVNDDGECDVDYSEVKSELCVNFGSRYIANNGRWCKMSKNPNEYGVEELQEEKEKLPREKRKILEEYLKQKSARVLRINDENAEQEDEIILKNVSELMVTNLEVTESDIEWYHRSKAHKKAHRAKVVKPPKEKKKRRRTSQKTKAKTDISMYISDLAPKRYSASDRMADEFCYNVAKLPKKDQRLFILTQMAESLAREMDANVKTALAKIPKELFSVKLVSYLLEFLKCNLCTLEPESGIHRQLNMSHLLSNLVPPTVCTLNSLFYYYEAVRKNLVFQTNELFLRSNKQESVFKEDNKDYDGILDIQLNDKITSSQDYLSLKARMFKLFFWPMMVKKSLETGQAAEIRNILRSLNVERRRNLEDIMKKAQIYSSSKENELVLNSNQHYIQQLNSLVKAKRFHYFDPQLTKKDLLIKPIVTRKDIVKPEQPVFVHIIDPLMQRKKEYRPRWAKGGLGKQTLQSVGVDQIGKLTLKDLMLLNARERLAVAAMAQENTLLPQKETAGSSQEQ</sequence>
<keyword evidence="4" id="KW-0804">Transcription</keyword>
<dbReference type="PANTHER" id="PTHR46621">
    <property type="entry name" value="SNRNA-ACTIVATING PROTEIN COMPLEX SUBUNIT 4"/>
    <property type="match status" value="1"/>
</dbReference>
<evidence type="ECO:0008006" key="12">
    <source>
        <dbReference type="Google" id="ProtNLM"/>
    </source>
</evidence>
<dbReference type="Pfam" id="PF00249">
    <property type="entry name" value="Myb_DNA-binding"/>
    <property type="match status" value="1"/>
</dbReference>
<feature type="domain" description="Myb-like" evidence="8">
    <location>
        <begin position="249"/>
        <end position="300"/>
    </location>
</feature>
<reference evidence="10" key="1">
    <citation type="submission" date="2020-09" db="EMBL/GenBank/DDBJ databases">
        <authorList>
            <person name="Kikuchi T."/>
        </authorList>
    </citation>
    <scope>NUCLEOTIDE SEQUENCE</scope>
    <source>
        <strain evidence="10">SH1</strain>
    </source>
</reference>
<proteinExistence type="predicted"/>
<dbReference type="GO" id="GO:0019185">
    <property type="term" value="C:snRNA-activating protein complex"/>
    <property type="evidence" value="ECO:0007669"/>
    <property type="project" value="TreeGrafter"/>
</dbReference>
<comment type="subcellular location">
    <subcellularLocation>
        <location evidence="1">Nucleus</location>
    </subcellularLocation>
</comment>
<feature type="domain" description="HTH myb-type" evidence="9">
    <location>
        <begin position="301"/>
        <end position="347"/>
    </location>
</feature>
<keyword evidence="6" id="KW-0175">Coiled coil</keyword>
<dbReference type="SUPFAM" id="SSF46689">
    <property type="entry name" value="Homeodomain-like"/>
    <property type="match status" value="3"/>
</dbReference>
<dbReference type="InterPro" id="IPR001005">
    <property type="entry name" value="SANT/Myb"/>
</dbReference>
<feature type="region of interest" description="Disordered" evidence="7">
    <location>
        <begin position="636"/>
        <end position="661"/>
    </location>
</feature>
<keyword evidence="11" id="KW-1185">Reference proteome</keyword>
<dbReference type="Proteomes" id="UP000783686">
    <property type="component" value="Unassembled WGS sequence"/>
</dbReference>
<dbReference type="AlphaFoldDB" id="A0A811LM07"/>
<dbReference type="InterPro" id="IPR009057">
    <property type="entry name" value="Homeodomain-like_sf"/>
</dbReference>
<accession>A0A811LM07</accession>
<feature type="domain" description="Myb-like" evidence="8">
    <location>
        <begin position="356"/>
        <end position="407"/>
    </location>
</feature>
<feature type="domain" description="Myb-like" evidence="8">
    <location>
        <begin position="301"/>
        <end position="355"/>
    </location>
</feature>
<evidence type="ECO:0000259" key="9">
    <source>
        <dbReference type="PROSITE" id="PS51294"/>
    </source>
</evidence>
<evidence type="ECO:0000313" key="10">
    <source>
        <dbReference type="EMBL" id="CAD5229306.1"/>
    </source>
</evidence>
<dbReference type="GO" id="GO:0042795">
    <property type="term" value="P:snRNA transcription by RNA polymerase II"/>
    <property type="evidence" value="ECO:0007669"/>
    <property type="project" value="TreeGrafter"/>
</dbReference>
<name>A0A811LM07_9BILA</name>